<dbReference type="Pfam" id="PF08439">
    <property type="entry name" value="Peptidase_M3_N"/>
    <property type="match status" value="1"/>
</dbReference>
<dbReference type="Proteomes" id="UP001516662">
    <property type="component" value="Unassembled WGS sequence"/>
</dbReference>
<dbReference type="Pfam" id="PF01432">
    <property type="entry name" value="Peptidase_M3"/>
    <property type="match status" value="1"/>
</dbReference>
<evidence type="ECO:0000256" key="4">
    <source>
        <dbReference type="ARBA" id="ARBA00022833"/>
    </source>
</evidence>
<dbReference type="InterPro" id="IPR042088">
    <property type="entry name" value="OligoPept_F_C"/>
</dbReference>
<dbReference type="InterPro" id="IPR004438">
    <property type="entry name" value="Peptidase_M3B"/>
</dbReference>
<reference evidence="9 10" key="1">
    <citation type="submission" date="2020-10" db="EMBL/GenBank/DDBJ databases">
        <title>Bacillus sp. HD4P25, an endophyte from a halophyte.</title>
        <authorList>
            <person name="Sun J.-Q."/>
        </authorList>
    </citation>
    <scope>NUCLEOTIDE SEQUENCE [LARGE SCALE GENOMIC DNA]</scope>
    <source>
        <strain evidence="9 10">YIM 93174</strain>
    </source>
</reference>
<keyword evidence="5 6" id="KW-0482">Metalloprotease</keyword>
<protein>
    <recommendedName>
        <fullName evidence="6">Oligopeptidase F</fullName>
        <ecNumber evidence="6">3.4.24.-</ecNumber>
    </recommendedName>
</protein>
<comment type="function">
    <text evidence="6">Has oligopeptidase activity and degrades a variety of small bioactive peptides.</text>
</comment>
<dbReference type="CDD" id="cd09608">
    <property type="entry name" value="M3B_PepF"/>
    <property type="match status" value="1"/>
</dbReference>
<dbReference type="EMBL" id="JADCLJ010000024">
    <property type="protein sequence ID" value="MBE4909983.1"/>
    <property type="molecule type" value="Genomic_DNA"/>
</dbReference>
<feature type="domain" description="Oligopeptidase F N-terminal" evidence="8">
    <location>
        <begin position="118"/>
        <end position="187"/>
    </location>
</feature>
<name>A0ABR9QNA5_9BACI</name>
<dbReference type="SUPFAM" id="SSF55486">
    <property type="entry name" value="Metalloproteases ('zincins'), catalytic domain"/>
    <property type="match status" value="1"/>
</dbReference>
<dbReference type="EC" id="3.4.24.-" evidence="6"/>
<dbReference type="RefSeq" id="WP_193539130.1">
    <property type="nucleotide sequence ID" value="NZ_JADCLJ010000024.1"/>
</dbReference>
<comment type="similarity">
    <text evidence="6">Belongs to the peptidase M3B family.</text>
</comment>
<keyword evidence="10" id="KW-1185">Reference proteome</keyword>
<dbReference type="Gene3D" id="1.20.140.70">
    <property type="entry name" value="Oligopeptidase f, N-terminal domain"/>
    <property type="match status" value="1"/>
</dbReference>
<dbReference type="Gene3D" id="1.10.287.830">
    <property type="entry name" value="putative peptidase helix hairpin domain like"/>
    <property type="match status" value="1"/>
</dbReference>
<accession>A0ABR9QNA5</accession>
<dbReference type="InterPro" id="IPR001567">
    <property type="entry name" value="Pept_M3A_M3B_dom"/>
</dbReference>
<keyword evidence="2 6" id="KW-0479">Metal-binding</keyword>
<feature type="domain" description="Peptidase M3A/M3B catalytic" evidence="7">
    <location>
        <begin position="208"/>
        <end position="588"/>
    </location>
</feature>
<keyword evidence="1 6" id="KW-0645">Protease</keyword>
<comment type="cofactor">
    <cofactor evidence="6">
        <name>Zn(2+)</name>
        <dbReference type="ChEBI" id="CHEBI:29105"/>
    </cofactor>
    <text evidence="6">Binds 1 zinc ion.</text>
</comment>
<dbReference type="InterPro" id="IPR045090">
    <property type="entry name" value="Pept_M3A_M3B"/>
</dbReference>
<evidence type="ECO:0000313" key="10">
    <source>
        <dbReference type="Proteomes" id="UP001516662"/>
    </source>
</evidence>
<dbReference type="PANTHER" id="PTHR11804:SF84">
    <property type="entry name" value="SACCHAROLYSIN"/>
    <property type="match status" value="1"/>
</dbReference>
<evidence type="ECO:0000256" key="2">
    <source>
        <dbReference type="ARBA" id="ARBA00022723"/>
    </source>
</evidence>
<evidence type="ECO:0000313" key="9">
    <source>
        <dbReference type="EMBL" id="MBE4909983.1"/>
    </source>
</evidence>
<gene>
    <name evidence="9" type="primary">pepF</name>
    <name evidence="9" type="ORF">IMZ08_18255</name>
</gene>
<sequence>MSTTFTKLPKRNEISEEYTWRLEDMFATDQEWEKQFTLVKDALPSVSKFKGTLKDSAENIVNLFKLQDDLSIKLGQLATYAFMRNDQDTTNSLYQGLKARIDSLVSQFSAAFSFVVPELLSIPENTLLNYIDSHEELKVYEHLIKDINRARPHVLSAEEEALLAQVADVTSGSRTTFSMLNNADLKFPSIETENGDTVEITHGRYGRLMESTDRRIRKETFLGLNSTYNKHRNTLASTLSGQVKKDNFFATVHGYESARQAALHKHNIPESVYDTLIETVGDHLHLLQRYISLRKKILGVAELNMFDLSTPLVQDVKMEVSYEEAKDLVIEGMKPLGEEYGELLKTIFSDRRIDVYENVGKRSGAYSTGAYGAKPYILMNWQDNIRNVFTLAHELGHNVHRYYTQNYQPFAYGKYSTFVAEVASTANEALLNDYLLKITTDQTKQLYLLNNYLQGFVGTVFRQTLFAEFEHKIHILAQNGEPLTADTLSALYYDLNKKYFGDEINVNKEIEIEWARIPHFYMTYYVFQYATGFSAATALSKQILEEGAPAVERYTDFLKAGCSDYPIEVLKKAGVDMTTAEPIKEALKVFEEKLEYMESILLK</sequence>
<evidence type="ECO:0000259" key="7">
    <source>
        <dbReference type="Pfam" id="PF01432"/>
    </source>
</evidence>
<evidence type="ECO:0000256" key="6">
    <source>
        <dbReference type="RuleBase" id="RU368091"/>
    </source>
</evidence>
<evidence type="ECO:0000256" key="5">
    <source>
        <dbReference type="ARBA" id="ARBA00023049"/>
    </source>
</evidence>
<dbReference type="PANTHER" id="PTHR11804">
    <property type="entry name" value="PROTEASE M3 THIMET OLIGOPEPTIDASE-RELATED"/>
    <property type="match status" value="1"/>
</dbReference>
<dbReference type="Gene3D" id="1.10.1370.20">
    <property type="entry name" value="Oligoendopeptidase f, C-terminal domain"/>
    <property type="match status" value="1"/>
</dbReference>
<evidence type="ECO:0000256" key="1">
    <source>
        <dbReference type="ARBA" id="ARBA00022670"/>
    </source>
</evidence>
<comment type="caution">
    <text evidence="9">The sequence shown here is derived from an EMBL/GenBank/DDBJ whole genome shotgun (WGS) entry which is preliminary data.</text>
</comment>
<keyword evidence="4 6" id="KW-0862">Zinc</keyword>
<dbReference type="NCBIfam" id="TIGR00181">
    <property type="entry name" value="pepF"/>
    <property type="match status" value="1"/>
</dbReference>
<organism evidence="9 10">
    <name type="scientific">Litchfieldia luteola</name>
    <dbReference type="NCBI Taxonomy" id="682179"/>
    <lineage>
        <taxon>Bacteria</taxon>
        <taxon>Bacillati</taxon>
        <taxon>Bacillota</taxon>
        <taxon>Bacilli</taxon>
        <taxon>Bacillales</taxon>
        <taxon>Bacillaceae</taxon>
        <taxon>Litchfieldia</taxon>
    </lineage>
</organism>
<dbReference type="InterPro" id="IPR013647">
    <property type="entry name" value="OligopepF_N_dom"/>
</dbReference>
<evidence type="ECO:0000256" key="3">
    <source>
        <dbReference type="ARBA" id="ARBA00022801"/>
    </source>
</evidence>
<keyword evidence="3 6" id="KW-0378">Hydrolase</keyword>
<proteinExistence type="inferred from homology"/>
<evidence type="ECO:0000259" key="8">
    <source>
        <dbReference type="Pfam" id="PF08439"/>
    </source>
</evidence>